<accession>A0A1B0A9U3</accession>
<dbReference type="AlphaFoldDB" id="A0A1B0A9U3"/>
<reference evidence="1" key="2">
    <citation type="submission" date="2020-05" db="UniProtKB">
        <authorList>
            <consortium name="EnsemblMetazoa"/>
        </authorList>
    </citation>
    <scope>IDENTIFICATION</scope>
    <source>
        <strain evidence="1">IAEA</strain>
    </source>
</reference>
<name>A0A1B0A9U3_GLOPL</name>
<dbReference type="Proteomes" id="UP000092445">
    <property type="component" value="Unassembled WGS sequence"/>
</dbReference>
<evidence type="ECO:0000313" key="1">
    <source>
        <dbReference type="EnsemblMetazoa" id="GPAI038816-PA"/>
    </source>
</evidence>
<proteinExistence type="predicted"/>
<sequence>MEVEYVSKIDGAEGFAVKLSMASINSCTGFYIGLQLLPNMTFYFNFSDHVQRMCKINLFSGLKTTYLFLAATTDVFEVCRKPLNAFKIHTQNNRTTNTITALSTFARKRTMALEPEVACHSLETFVGS</sequence>
<dbReference type="VEuPathDB" id="VectorBase:GPAI038816"/>
<dbReference type="EnsemblMetazoa" id="GPAI038816-RA">
    <property type="protein sequence ID" value="GPAI038816-PA"/>
    <property type="gene ID" value="GPAI038816"/>
</dbReference>
<evidence type="ECO:0000313" key="2">
    <source>
        <dbReference type="Proteomes" id="UP000092445"/>
    </source>
</evidence>
<organism evidence="1 2">
    <name type="scientific">Glossina pallidipes</name>
    <name type="common">Tsetse fly</name>
    <dbReference type="NCBI Taxonomy" id="7398"/>
    <lineage>
        <taxon>Eukaryota</taxon>
        <taxon>Metazoa</taxon>
        <taxon>Ecdysozoa</taxon>
        <taxon>Arthropoda</taxon>
        <taxon>Hexapoda</taxon>
        <taxon>Insecta</taxon>
        <taxon>Pterygota</taxon>
        <taxon>Neoptera</taxon>
        <taxon>Endopterygota</taxon>
        <taxon>Diptera</taxon>
        <taxon>Brachycera</taxon>
        <taxon>Muscomorpha</taxon>
        <taxon>Hippoboscoidea</taxon>
        <taxon>Glossinidae</taxon>
        <taxon>Glossina</taxon>
    </lineage>
</organism>
<keyword evidence="2" id="KW-1185">Reference proteome</keyword>
<protein>
    <submittedName>
        <fullName evidence="1">Uncharacterized protein</fullName>
    </submittedName>
</protein>
<reference evidence="2" key="1">
    <citation type="submission" date="2014-03" db="EMBL/GenBank/DDBJ databases">
        <authorList>
            <person name="Aksoy S."/>
            <person name="Warren W."/>
            <person name="Wilson R.K."/>
        </authorList>
    </citation>
    <scope>NUCLEOTIDE SEQUENCE [LARGE SCALE GENOMIC DNA]</scope>
    <source>
        <strain evidence="2">IAEA</strain>
    </source>
</reference>